<organism evidence="1 2">
    <name type="scientific">Rhododendron molle</name>
    <name type="common">Chinese azalea</name>
    <name type="synonym">Azalea mollis</name>
    <dbReference type="NCBI Taxonomy" id="49168"/>
    <lineage>
        <taxon>Eukaryota</taxon>
        <taxon>Viridiplantae</taxon>
        <taxon>Streptophyta</taxon>
        <taxon>Embryophyta</taxon>
        <taxon>Tracheophyta</taxon>
        <taxon>Spermatophyta</taxon>
        <taxon>Magnoliopsida</taxon>
        <taxon>eudicotyledons</taxon>
        <taxon>Gunneridae</taxon>
        <taxon>Pentapetalae</taxon>
        <taxon>asterids</taxon>
        <taxon>Ericales</taxon>
        <taxon>Ericaceae</taxon>
        <taxon>Ericoideae</taxon>
        <taxon>Rhodoreae</taxon>
        <taxon>Rhododendron</taxon>
    </lineage>
</organism>
<dbReference type="EMBL" id="CM046393">
    <property type="protein sequence ID" value="KAI8550529.1"/>
    <property type="molecule type" value="Genomic_DNA"/>
</dbReference>
<keyword evidence="2" id="KW-1185">Reference proteome</keyword>
<dbReference type="Proteomes" id="UP001062846">
    <property type="component" value="Chromosome 6"/>
</dbReference>
<evidence type="ECO:0000313" key="1">
    <source>
        <dbReference type="EMBL" id="KAI8550529.1"/>
    </source>
</evidence>
<accession>A0ACC0NBS5</accession>
<name>A0ACC0NBS5_RHOML</name>
<proteinExistence type="predicted"/>
<comment type="caution">
    <text evidence="1">The sequence shown here is derived from an EMBL/GenBank/DDBJ whole genome shotgun (WGS) entry which is preliminary data.</text>
</comment>
<reference evidence="1" key="1">
    <citation type="submission" date="2022-02" db="EMBL/GenBank/DDBJ databases">
        <title>Plant Genome Project.</title>
        <authorList>
            <person name="Zhang R.-G."/>
        </authorList>
    </citation>
    <scope>NUCLEOTIDE SEQUENCE</scope>
    <source>
        <strain evidence="1">AT1</strain>
    </source>
</reference>
<evidence type="ECO:0000313" key="2">
    <source>
        <dbReference type="Proteomes" id="UP001062846"/>
    </source>
</evidence>
<sequence length="93" mass="10545">MDLDPNPLQGYTIPDYMTHNVEDDLVQENTRVLGDHVSTFSSVFDSVCDADHDPYSYIVNEESPRPEIPYPSNRDCSIMVTDLVPPANLWDVD</sequence>
<gene>
    <name evidence="1" type="ORF">RHMOL_Rhmol06G0114100</name>
</gene>
<protein>
    <submittedName>
        <fullName evidence="1">Uncharacterized protein</fullName>
    </submittedName>
</protein>